<evidence type="ECO:0000313" key="5">
    <source>
        <dbReference type="Proteomes" id="UP000281915"/>
    </source>
</evidence>
<dbReference type="RefSeq" id="WP_122915626.1">
    <property type="nucleotide sequence ID" value="NZ_RHHT01000077.1"/>
</dbReference>
<proteinExistence type="predicted"/>
<feature type="signal peptide" evidence="3">
    <location>
        <begin position="1"/>
        <end position="25"/>
    </location>
</feature>
<sequence length="307" mass="34592">MSKRIWLSWSLILVLCLGLVVPAGAEGDYNFIEGGTTVEMEGKFSFTIPNNMAFLNKEDTIKLEQEMKNIPTMLEIGSVVPYEEDWIVYMEYEETGHIKDEDQNEIDADELLESYKLGTEEANEQREPHEQFHVVGWNVAPNYNAATHELEYSMLLENAQKEKFLNYKLQLLTRTGNVSFVLVTDLANLERDKKTLREVILKNFTVKEGHRYADFNPETDQVAEYGLSGLILGGLGLAAAKKLGILAILLAFLKKGWILIVVIIGALFKFGTKLFRKKAPADSQQADSLPDANSDNQEPNNNEKPTA</sequence>
<dbReference type="Pfam" id="PF09935">
    <property type="entry name" value="DUF2167"/>
    <property type="match status" value="1"/>
</dbReference>
<keyword evidence="2" id="KW-1133">Transmembrane helix</keyword>
<keyword evidence="3" id="KW-0732">Signal</keyword>
<evidence type="ECO:0000256" key="2">
    <source>
        <dbReference type="SAM" id="Phobius"/>
    </source>
</evidence>
<gene>
    <name evidence="4" type="ORF">EDM58_24285</name>
</gene>
<feature type="chain" id="PRO_5018310174" evidence="3">
    <location>
        <begin position="26"/>
        <end position="307"/>
    </location>
</feature>
<organism evidence="4 5">
    <name type="scientific">Brevibacillus panacihumi</name>
    <dbReference type="NCBI Taxonomy" id="497735"/>
    <lineage>
        <taxon>Bacteria</taxon>
        <taxon>Bacillati</taxon>
        <taxon>Bacillota</taxon>
        <taxon>Bacilli</taxon>
        <taxon>Bacillales</taxon>
        <taxon>Paenibacillaceae</taxon>
        <taxon>Brevibacillus</taxon>
    </lineage>
</organism>
<keyword evidence="2" id="KW-0812">Transmembrane</keyword>
<reference evidence="4 5" key="1">
    <citation type="submission" date="2018-10" db="EMBL/GenBank/DDBJ databases">
        <title>Phylogenomics of Brevibacillus.</title>
        <authorList>
            <person name="Dunlap C."/>
        </authorList>
    </citation>
    <scope>NUCLEOTIDE SEQUENCE [LARGE SCALE GENOMIC DNA]</scope>
    <source>
        <strain evidence="4 5">JCM 15085</strain>
    </source>
</reference>
<accession>A0A3M8C103</accession>
<comment type="caution">
    <text evidence="4">The sequence shown here is derived from an EMBL/GenBank/DDBJ whole genome shotgun (WGS) entry which is preliminary data.</text>
</comment>
<evidence type="ECO:0000313" key="4">
    <source>
        <dbReference type="EMBL" id="RNB69057.1"/>
    </source>
</evidence>
<evidence type="ECO:0000256" key="1">
    <source>
        <dbReference type="SAM" id="MobiDB-lite"/>
    </source>
</evidence>
<name>A0A3M8C103_9BACL</name>
<dbReference type="Proteomes" id="UP000281915">
    <property type="component" value="Unassembled WGS sequence"/>
</dbReference>
<protein>
    <submittedName>
        <fullName evidence="4">DUF2167 domain-containing protein</fullName>
    </submittedName>
</protein>
<dbReference type="AlphaFoldDB" id="A0A3M8C103"/>
<dbReference type="InterPro" id="IPR018682">
    <property type="entry name" value="DUF2167_membr"/>
</dbReference>
<feature type="transmembrane region" description="Helical" evidence="2">
    <location>
        <begin position="243"/>
        <end position="268"/>
    </location>
</feature>
<keyword evidence="2" id="KW-0472">Membrane</keyword>
<feature type="region of interest" description="Disordered" evidence="1">
    <location>
        <begin position="281"/>
        <end position="307"/>
    </location>
</feature>
<feature type="compositionally biased region" description="Polar residues" evidence="1">
    <location>
        <begin position="282"/>
        <end position="307"/>
    </location>
</feature>
<dbReference type="EMBL" id="RHHT01000077">
    <property type="protein sequence ID" value="RNB69057.1"/>
    <property type="molecule type" value="Genomic_DNA"/>
</dbReference>
<evidence type="ECO:0000256" key="3">
    <source>
        <dbReference type="SAM" id="SignalP"/>
    </source>
</evidence>